<comment type="similarity">
    <text evidence="1">Belongs to the AHA1 family.</text>
</comment>
<evidence type="ECO:0000313" key="3">
    <source>
        <dbReference type="EMBL" id="NGO10815.1"/>
    </source>
</evidence>
<dbReference type="EMBL" id="JAAKZY010000084">
    <property type="protein sequence ID" value="NGO10815.1"/>
    <property type="molecule type" value="Genomic_DNA"/>
</dbReference>
<comment type="caution">
    <text evidence="3">The sequence shown here is derived from an EMBL/GenBank/DDBJ whole genome shotgun (WGS) entry which is preliminary data.</text>
</comment>
<proteinExistence type="inferred from homology"/>
<evidence type="ECO:0000313" key="4">
    <source>
        <dbReference type="Proteomes" id="UP000472335"/>
    </source>
</evidence>
<name>A0A6G4VA94_9ACTN</name>
<evidence type="ECO:0000259" key="2">
    <source>
        <dbReference type="Pfam" id="PF08327"/>
    </source>
</evidence>
<dbReference type="RefSeq" id="WP_165263160.1">
    <property type="nucleotide sequence ID" value="NZ_JAAKZY010000084.1"/>
</dbReference>
<evidence type="ECO:0000256" key="1">
    <source>
        <dbReference type="ARBA" id="ARBA00006817"/>
    </source>
</evidence>
<sequence>MIDVTQQINAVRRQVGKRTFKAGEARVVTISQTYDSDIEDVWDACTNAERIPRWLMPVSGDLTLGGQYQLHGNAHGTIERCDPPKGFAATWEWEQSVSWIELRLTPEADGKTRFEVDHIAHVDDDTKWPEYGPGAVGVGWDLMVMGLYLHLSSGRAVDHEAAEAWIMSDEGKRFVSLSSEAWYGANVASGEDPVTARAAADATTAAYTGAEAPPES</sequence>
<feature type="domain" description="Activator of Hsp90 ATPase homologue 1/2-like C-terminal" evidence="2">
    <location>
        <begin position="37"/>
        <end position="146"/>
    </location>
</feature>
<dbReference type="Proteomes" id="UP000472335">
    <property type="component" value="Unassembled WGS sequence"/>
</dbReference>
<dbReference type="CDD" id="cd08899">
    <property type="entry name" value="SRPBCC_CalC_Aha1-like_6"/>
    <property type="match status" value="1"/>
</dbReference>
<dbReference type="InterPro" id="IPR023393">
    <property type="entry name" value="START-like_dom_sf"/>
</dbReference>
<dbReference type="SUPFAM" id="SSF55961">
    <property type="entry name" value="Bet v1-like"/>
    <property type="match status" value="1"/>
</dbReference>
<organism evidence="3 4">
    <name type="scientific">Streptomyces scabichelini</name>
    <dbReference type="NCBI Taxonomy" id="2711217"/>
    <lineage>
        <taxon>Bacteria</taxon>
        <taxon>Bacillati</taxon>
        <taxon>Actinomycetota</taxon>
        <taxon>Actinomycetes</taxon>
        <taxon>Kitasatosporales</taxon>
        <taxon>Streptomycetaceae</taxon>
        <taxon>Streptomyces</taxon>
    </lineage>
</organism>
<keyword evidence="4" id="KW-1185">Reference proteome</keyword>
<gene>
    <name evidence="3" type="ORF">G5C60_25270</name>
</gene>
<dbReference type="Gene3D" id="3.30.530.20">
    <property type="match status" value="1"/>
</dbReference>
<protein>
    <submittedName>
        <fullName evidence="3">SRPBCC family protein</fullName>
    </submittedName>
</protein>
<dbReference type="Pfam" id="PF08327">
    <property type="entry name" value="AHSA1"/>
    <property type="match status" value="1"/>
</dbReference>
<dbReference type="AlphaFoldDB" id="A0A6G4VA94"/>
<reference evidence="3 4" key="1">
    <citation type="submission" date="2020-02" db="EMBL/GenBank/DDBJ databases">
        <title>Whole-genome analyses of novel actinobacteria.</title>
        <authorList>
            <person name="Sahin N."/>
            <person name="Gencbay T."/>
        </authorList>
    </citation>
    <scope>NUCLEOTIDE SEQUENCE [LARGE SCALE GENOMIC DNA]</scope>
    <source>
        <strain evidence="3 4">HC44</strain>
    </source>
</reference>
<accession>A0A6G4VA94</accession>
<dbReference type="InterPro" id="IPR013538">
    <property type="entry name" value="ASHA1/2-like_C"/>
</dbReference>